<feature type="compositionally biased region" description="Basic and acidic residues" evidence="1">
    <location>
        <begin position="53"/>
        <end position="64"/>
    </location>
</feature>
<feature type="region of interest" description="Disordered" evidence="1">
    <location>
        <begin position="45"/>
        <end position="64"/>
    </location>
</feature>
<accession>A0A1J5PGV1</accession>
<name>A0A1J5PGV1_9ZZZZ</name>
<organism evidence="2">
    <name type="scientific">mine drainage metagenome</name>
    <dbReference type="NCBI Taxonomy" id="410659"/>
    <lineage>
        <taxon>unclassified sequences</taxon>
        <taxon>metagenomes</taxon>
        <taxon>ecological metagenomes</taxon>
    </lineage>
</organism>
<gene>
    <name evidence="2" type="ORF">GALL_483860</name>
</gene>
<proteinExistence type="predicted"/>
<evidence type="ECO:0000313" key="2">
    <source>
        <dbReference type="EMBL" id="OIQ70008.1"/>
    </source>
</evidence>
<comment type="caution">
    <text evidence="2">The sequence shown here is derived from an EMBL/GenBank/DDBJ whole genome shotgun (WGS) entry which is preliminary data.</text>
</comment>
<reference evidence="2" key="1">
    <citation type="submission" date="2016-10" db="EMBL/GenBank/DDBJ databases">
        <title>Sequence of Gallionella enrichment culture.</title>
        <authorList>
            <person name="Poehlein A."/>
            <person name="Muehling M."/>
            <person name="Daniel R."/>
        </authorList>
    </citation>
    <scope>NUCLEOTIDE SEQUENCE</scope>
</reference>
<sequence>MASNATSENQAMLRWPCGSTIHAASSGPVAVPAFPPTWKIDCASPWRPPEAMRATRDDSGWKMEEPVPTIAAASSRMGKVGAIDRVSSPARVKPMPTASEYGLGCLSVYDPTSGCSSEAVN</sequence>
<dbReference type="EMBL" id="MLJW01004416">
    <property type="protein sequence ID" value="OIQ70008.1"/>
    <property type="molecule type" value="Genomic_DNA"/>
</dbReference>
<evidence type="ECO:0000256" key="1">
    <source>
        <dbReference type="SAM" id="MobiDB-lite"/>
    </source>
</evidence>
<protein>
    <submittedName>
        <fullName evidence="2">Uncharacterized protein</fullName>
    </submittedName>
</protein>
<dbReference type="AlphaFoldDB" id="A0A1J5PGV1"/>